<evidence type="ECO:0000256" key="4">
    <source>
        <dbReference type="ARBA" id="ARBA00023267"/>
    </source>
</evidence>
<dbReference type="GO" id="GO:0004077">
    <property type="term" value="F:biotin--[biotin carboxyl-carrier protein] ligase activity"/>
    <property type="evidence" value="ECO:0007669"/>
    <property type="project" value="UniProtKB-EC"/>
</dbReference>
<proteinExistence type="predicted"/>
<sequence>MTLTDTPVLPSGYALHHLESATSTMDEARSLVAPNPDLAQVVWADTQTGGRGRRGRNWVSPAGNLYMTVAVRNEVPLAHAAECSFVAALALHSALIDLRPPLADKLSLKWPNDVLIGGAKVAGLLLELEAGGRWILIGCGVNVASSPDGMPYRTTSLLAEDAYVPAGQLLQSFVVELQKWRTLWLHDGFSPIRSAWLNHAKGLGAEVTANLSDRSVTGVFQDLDTDGALRLRRPDGEIMTISAGDIIFPNSADVRG</sequence>
<dbReference type="GO" id="GO:0005737">
    <property type="term" value="C:cytoplasm"/>
    <property type="evidence" value="ECO:0007669"/>
    <property type="project" value="TreeGrafter"/>
</dbReference>
<evidence type="ECO:0000256" key="3">
    <source>
        <dbReference type="ARBA" id="ARBA00022840"/>
    </source>
</evidence>
<evidence type="ECO:0000259" key="7">
    <source>
        <dbReference type="PROSITE" id="PS51733"/>
    </source>
</evidence>
<dbReference type="InterPro" id="IPR045864">
    <property type="entry name" value="aa-tRNA-synth_II/BPL/LPL"/>
</dbReference>
<keyword evidence="4" id="KW-0092">Biotin</keyword>
<dbReference type="Pfam" id="PF02237">
    <property type="entry name" value="BPL_C"/>
    <property type="match status" value="1"/>
</dbReference>
<dbReference type="Pfam" id="PF03099">
    <property type="entry name" value="BPL_LplA_LipB"/>
    <property type="match status" value="1"/>
</dbReference>
<dbReference type="Gene3D" id="2.30.30.100">
    <property type="match status" value="1"/>
</dbReference>
<keyword evidence="1 8" id="KW-0436">Ligase</keyword>
<dbReference type="PANTHER" id="PTHR12835:SF5">
    <property type="entry name" value="BIOTIN--PROTEIN LIGASE"/>
    <property type="match status" value="1"/>
</dbReference>
<comment type="catalytic activity">
    <reaction evidence="6">
        <text>biotin + L-lysyl-[protein] + ATP = N(6)-biotinyl-L-lysyl-[protein] + AMP + diphosphate + H(+)</text>
        <dbReference type="Rhea" id="RHEA:11756"/>
        <dbReference type="Rhea" id="RHEA-COMP:9752"/>
        <dbReference type="Rhea" id="RHEA-COMP:10505"/>
        <dbReference type="ChEBI" id="CHEBI:15378"/>
        <dbReference type="ChEBI" id="CHEBI:29969"/>
        <dbReference type="ChEBI" id="CHEBI:30616"/>
        <dbReference type="ChEBI" id="CHEBI:33019"/>
        <dbReference type="ChEBI" id="CHEBI:57586"/>
        <dbReference type="ChEBI" id="CHEBI:83144"/>
        <dbReference type="ChEBI" id="CHEBI:456215"/>
        <dbReference type="EC" id="6.3.4.15"/>
    </reaction>
</comment>
<evidence type="ECO:0000256" key="6">
    <source>
        <dbReference type="ARBA" id="ARBA00047846"/>
    </source>
</evidence>
<dbReference type="InterPro" id="IPR004143">
    <property type="entry name" value="BPL_LPL_catalytic"/>
</dbReference>
<dbReference type="AlphaFoldDB" id="A0A3S2WCI3"/>
<accession>A0A3S2WCI3</accession>
<dbReference type="GO" id="GO:0005524">
    <property type="term" value="F:ATP binding"/>
    <property type="evidence" value="ECO:0007669"/>
    <property type="project" value="UniProtKB-KW"/>
</dbReference>
<dbReference type="RefSeq" id="WP_127764674.1">
    <property type="nucleotide sequence ID" value="NZ_SADE01000001.1"/>
</dbReference>
<protein>
    <recommendedName>
        <fullName evidence="5">biotin--[biotin carboxyl-carrier protein] ligase</fullName>
        <ecNumber evidence="5">6.3.4.15</ecNumber>
    </recommendedName>
</protein>
<dbReference type="InterPro" id="IPR004408">
    <property type="entry name" value="Biotin_CoA_COase_ligase"/>
</dbReference>
<keyword evidence="3" id="KW-0067">ATP-binding</keyword>
<dbReference type="Gene3D" id="3.30.930.10">
    <property type="entry name" value="Bira Bifunctional Protein, Domain 2"/>
    <property type="match status" value="1"/>
</dbReference>
<dbReference type="OrthoDB" id="9807064at2"/>
<keyword evidence="9" id="KW-1185">Reference proteome</keyword>
<reference evidence="9" key="1">
    <citation type="submission" date="2019-01" db="EMBL/GenBank/DDBJ databases">
        <title>Gri0909 isolated from a small marine red alga.</title>
        <authorList>
            <person name="Kim J."/>
            <person name="Jeong S.E."/>
            <person name="Jeon C.O."/>
        </authorList>
    </citation>
    <scope>NUCLEOTIDE SEQUENCE [LARGE SCALE GENOMIC DNA]</scope>
    <source>
        <strain evidence="9">Gri0909</strain>
    </source>
</reference>
<dbReference type="CDD" id="cd16442">
    <property type="entry name" value="BPL"/>
    <property type="match status" value="1"/>
</dbReference>
<gene>
    <name evidence="8" type="ORF">EOI86_08705</name>
</gene>
<dbReference type="PROSITE" id="PS51733">
    <property type="entry name" value="BPL_LPL_CATALYTIC"/>
    <property type="match status" value="1"/>
</dbReference>
<dbReference type="InterPro" id="IPR003142">
    <property type="entry name" value="BPL_C"/>
</dbReference>
<organism evidence="8 9">
    <name type="scientific">Hwanghaeella grinnelliae</name>
    <dbReference type="NCBI Taxonomy" id="2500179"/>
    <lineage>
        <taxon>Bacteria</taxon>
        <taxon>Pseudomonadati</taxon>
        <taxon>Pseudomonadota</taxon>
        <taxon>Alphaproteobacteria</taxon>
        <taxon>Rhodospirillales</taxon>
        <taxon>Rhodospirillaceae</taxon>
        <taxon>Hwanghaeella</taxon>
    </lineage>
</organism>
<dbReference type="SUPFAM" id="SSF50037">
    <property type="entry name" value="C-terminal domain of transcriptional repressors"/>
    <property type="match status" value="1"/>
</dbReference>
<evidence type="ECO:0000313" key="8">
    <source>
        <dbReference type="EMBL" id="RVU39303.1"/>
    </source>
</evidence>
<feature type="domain" description="BPL/LPL catalytic" evidence="7">
    <location>
        <begin position="1"/>
        <end position="185"/>
    </location>
</feature>
<evidence type="ECO:0000313" key="9">
    <source>
        <dbReference type="Proteomes" id="UP000287447"/>
    </source>
</evidence>
<evidence type="ECO:0000256" key="1">
    <source>
        <dbReference type="ARBA" id="ARBA00022598"/>
    </source>
</evidence>
<dbReference type="EMBL" id="SADE01000001">
    <property type="protein sequence ID" value="RVU39303.1"/>
    <property type="molecule type" value="Genomic_DNA"/>
</dbReference>
<dbReference type="SUPFAM" id="SSF55681">
    <property type="entry name" value="Class II aaRS and biotin synthetases"/>
    <property type="match status" value="1"/>
</dbReference>
<evidence type="ECO:0000256" key="2">
    <source>
        <dbReference type="ARBA" id="ARBA00022741"/>
    </source>
</evidence>
<dbReference type="PANTHER" id="PTHR12835">
    <property type="entry name" value="BIOTIN PROTEIN LIGASE"/>
    <property type="match status" value="1"/>
</dbReference>
<dbReference type="Proteomes" id="UP000287447">
    <property type="component" value="Unassembled WGS sequence"/>
</dbReference>
<evidence type="ECO:0000256" key="5">
    <source>
        <dbReference type="ARBA" id="ARBA00024227"/>
    </source>
</evidence>
<name>A0A3S2WCI3_9PROT</name>
<comment type="caution">
    <text evidence="8">The sequence shown here is derived from an EMBL/GenBank/DDBJ whole genome shotgun (WGS) entry which is preliminary data.</text>
</comment>
<dbReference type="InterPro" id="IPR008988">
    <property type="entry name" value="Transcriptional_repressor_C"/>
</dbReference>
<dbReference type="EC" id="6.3.4.15" evidence="5"/>
<keyword evidence="2" id="KW-0547">Nucleotide-binding</keyword>
<dbReference type="NCBIfam" id="TIGR00121">
    <property type="entry name" value="birA_ligase"/>
    <property type="match status" value="1"/>
</dbReference>